<evidence type="ECO:0000256" key="2">
    <source>
        <dbReference type="ARBA" id="ARBA00022485"/>
    </source>
</evidence>
<dbReference type="FunFam" id="1.10.1670.10:FF:000001">
    <property type="entry name" value="Endonuclease III"/>
    <property type="match status" value="1"/>
</dbReference>
<evidence type="ECO:0000256" key="3">
    <source>
        <dbReference type="ARBA" id="ARBA00022723"/>
    </source>
</evidence>
<evidence type="ECO:0000256" key="9">
    <source>
        <dbReference type="ARBA" id="ARBA00023204"/>
    </source>
</evidence>
<dbReference type="InterPro" id="IPR023170">
    <property type="entry name" value="HhH_base_excis_C"/>
</dbReference>
<evidence type="ECO:0000259" key="13">
    <source>
        <dbReference type="SMART" id="SM00478"/>
    </source>
</evidence>
<gene>
    <name evidence="12 14" type="primary">nth</name>
    <name evidence="14" type="ORF">HP397_03520</name>
</gene>
<evidence type="ECO:0000256" key="1">
    <source>
        <dbReference type="ARBA" id="ARBA00008343"/>
    </source>
</evidence>
<dbReference type="EC" id="4.2.99.18" evidence="12"/>
<keyword evidence="11 12" id="KW-0326">Glycosidase</keyword>
<keyword evidence="7 12" id="KW-0411">Iron-sulfur</keyword>
<name>A0A7Z0TAD4_9FUSO</name>
<keyword evidence="9 12" id="KW-0234">DNA repair</keyword>
<dbReference type="Pfam" id="PF00730">
    <property type="entry name" value="HhH-GPD"/>
    <property type="match status" value="1"/>
</dbReference>
<feature type="binding site" evidence="12">
    <location>
        <position position="199"/>
    </location>
    <ligand>
        <name>[4Fe-4S] cluster</name>
        <dbReference type="ChEBI" id="CHEBI:49883"/>
    </ligand>
</feature>
<dbReference type="PROSITE" id="PS01155">
    <property type="entry name" value="ENDONUCLEASE_III_2"/>
    <property type="match status" value="1"/>
</dbReference>
<comment type="caution">
    <text evidence="14">The sequence shown here is derived from an EMBL/GenBank/DDBJ whole genome shotgun (WGS) entry which is preliminary data.</text>
</comment>
<dbReference type="RefSeq" id="WP_180135933.1">
    <property type="nucleotide sequence ID" value="NZ_JABMKT010000014.1"/>
</dbReference>
<comment type="catalytic activity">
    <reaction evidence="12">
        <text>2'-deoxyribonucleotide-(2'-deoxyribose 5'-phosphate)-2'-deoxyribonucleotide-DNA = a 3'-end 2'-deoxyribonucleotide-(2,3-dehydro-2,3-deoxyribose 5'-phosphate)-DNA + a 5'-end 5'-phospho-2'-deoxyribonucleoside-DNA + H(+)</text>
        <dbReference type="Rhea" id="RHEA:66592"/>
        <dbReference type="Rhea" id="RHEA-COMP:13180"/>
        <dbReference type="Rhea" id="RHEA-COMP:16897"/>
        <dbReference type="Rhea" id="RHEA-COMP:17067"/>
        <dbReference type="ChEBI" id="CHEBI:15378"/>
        <dbReference type="ChEBI" id="CHEBI:136412"/>
        <dbReference type="ChEBI" id="CHEBI:157695"/>
        <dbReference type="ChEBI" id="CHEBI:167181"/>
        <dbReference type="EC" id="4.2.99.18"/>
    </reaction>
</comment>
<feature type="binding site" evidence="12">
    <location>
        <position position="196"/>
    </location>
    <ligand>
        <name>[4Fe-4S] cluster</name>
        <dbReference type="ChEBI" id="CHEBI:49883"/>
    </ligand>
</feature>
<dbReference type="Pfam" id="PF10576">
    <property type="entry name" value="EndIII_4Fe-2S"/>
    <property type="match status" value="1"/>
</dbReference>
<keyword evidence="15" id="KW-1185">Reference proteome</keyword>
<dbReference type="GO" id="GO:0019104">
    <property type="term" value="F:DNA N-glycosylase activity"/>
    <property type="evidence" value="ECO:0007669"/>
    <property type="project" value="UniProtKB-UniRule"/>
</dbReference>
<comment type="cofactor">
    <cofactor evidence="12">
        <name>[4Fe-4S] cluster</name>
        <dbReference type="ChEBI" id="CHEBI:49883"/>
    </cofactor>
    <text evidence="12">Binds 1 [4Fe-4S] cluster.</text>
</comment>
<dbReference type="FunFam" id="1.10.340.30:FF:000001">
    <property type="entry name" value="Endonuclease III"/>
    <property type="match status" value="1"/>
</dbReference>
<feature type="binding site" evidence="12">
    <location>
        <position position="189"/>
    </location>
    <ligand>
        <name>[4Fe-4S] cluster</name>
        <dbReference type="ChEBI" id="CHEBI:49883"/>
    </ligand>
</feature>
<comment type="function">
    <text evidence="12">DNA repair enzyme that has both DNA N-glycosylase activity and AP-lyase activity. The DNA N-glycosylase activity releases various damaged pyrimidines from DNA by cleaving the N-glycosidic bond, leaving an AP (apurinic/apyrimidinic) site. The AP-lyase activity cleaves the phosphodiester bond 3' to the AP site by a beta-elimination, leaving a 3'-terminal unsaturated sugar and a product with a terminal 5'-phosphate.</text>
</comment>
<dbReference type="GO" id="GO:0046872">
    <property type="term" value="F:metal ion binding"/>
    <property type="evidence" value="ECO:0007669"/>
    <property type="project" value="UniProtKB-KW"/>
</dbReference>
<evidence type="ECO:0000313" key="15">
    <source>
        <dbReference type="Proteomes" id="UP000526184"/>
    </source>
</evidence>
<dbReference type="AlphaFoldDB" id="A0A7Z0TAD4"/>
<dbReference type="InterPro" id="IPR004035">
    <property type="entry name" value="Endouclease-III_FeS-bd_BS"/>
</dbReference>
<dbReference type="GO" id="GO:0003677">
    <property type="term" value="F:DNA binding"/>
    <property type="evidence" value="ECO:0007669"/>
    <property type="project" value="UniProtKB-UniRule"/>
</dbReference>
<dbReference type="InterPro" id="IPR005759">
    <property type="entry name" value="Nth"/>
</dbReference>
<dbReference type="Proteomes" id="UP000526184">
    <property type="component" value="Unassembled WGS sequence"/>
</dbReference>
<dbReference type="GO" id="GO:0051539">
    <property type="term" value="F:4 iron, 4 sulfur cluster binding"/>
    <property type="evidence" value="ECO:0007669"/>
    <property type="project" value="UniProtKB-UniRule"/>
</dbReference>
<evidence type="ECO:0000256" key="4">
    <source>
        <dbReference type="ARBA" id="ARBA00022763"/>
    </source>
</evidence>
<dbReference type="InterPro" id="IPR003265">
    <property type="entry name" value="HhH-GPD_domain"/>
</dbReference>
<dbReference type="InterPro" id="IPR000445">
    <property type="entry name" value="HhH_motif"/>
</dbReference>
<sequence length="215" mass="24986">MTKKEKISKVLEILREKFKEPKIALDYSNEYQLMVAVILSAQCTDKRVNIVTKEFFKILKKPEDMQKLSLEEVEKYIKSTGFYKNKALNLKANADMLIEKYGGVLPRSMDELIKLPGVGRKTANVLLGDLWGIRAGIVVDTHVRRLSNLIGFVDNDNVEIIEKELMKIVPKKSWYEYSHFLILHGRDKCIARRPKCSECEINNYCKFNEKNRKKV</sequence>
<organism evidence="14 15">
    <name type="scientific">Streptobacillus felis</name>
    <dbReference type="NCBI Taxonomy" id="1384509"/>
    <lineage>
        <taxon>Bacteria</taxon>
        <taxon>Fusobacteriati</taxon>
        <taxon>Fusobacteriota</taxon>
        <taxon>Fusobacteriia</taxon>
        <taxon>Fusobacteriales</taxon>
        <taxon>Leptotrichiaceae</taxon>
        <taxon>Streptobacillus</taxon>
    </lineage>
</organism>
<dbReference type="SMART" id="SM00478">
    <property type="entry name" value="ENDO3c"/>
    <property type="match status" value="1"/>
</dbReference>
<evidence type="ECO:0000256" key="12">
    <source>
        <dbReference type="HAMAP-Rule" id="MF_00942"/>
    </source>
</evidence>
<dbReference type="SUPFAM" id="SSF48150">
    <property type="entry name" value="DNA-glycosylase"/>
    <property type="match status" value="1"/>
</dbReference>
<keyword evidence="3 12" id="KW-0479">Metal-binding</keyword>
<dbReference type="PANTHER" id="PTHR10359">
    <property type="entry name" value="A/G-SPECIFIC ADENINE GLYCOSYLASE/ENDONUCLEASE III"/>
    <property type="match status" value="1"/>
</dbReference>
<dbReference type="GO" id="GO:0006285">
    <property type="term" value="P:base-excision repair, AP site formation"/>
    <property type="evidence" value="ECO:0007669"/>
    <property type="project" value="TreeGrafter"/>
</dbReference>
<feature type="binding site" evidence="12">
    <location>
        <position position="205"/>
    </location>
    <ligand>
        <name>[4Fe-4S] cluster</name>
        <dbReference type="ChEBI" id="CHEBI:49883"/>
    </ligand>
</feature>
<dbReference type="EMBL" id="JABMKT010000014">
    <property type="protein sequence ID" value="NYV27892.1"/>
    <property type="molecule type" value="Genomic_DNA"/>
</dbReference>
<dbReference type="GO" id="GO:0140078">
    <property type="term" value="F:class I DNA-(apurinic or apyrimidinic site) endonuclease activity"/>
    <property type="evidence" value="ECO:0007669"/>
    <property type="project" value="UniProtKB-EC"/>
</dbReference>
<dbReference type="Gene3D" id="1.10.1670.10">
    <property type="entry name" value="Helix-hairpin-Helix base-excision DNA repair enzymes (C-terminal)"/>
    <property type="match status" value="1"/>
</dbReference>
<feature type="domain" description="HhH-GPD" evidence="13">
    <location>
        <begin position="39"/>
        <end position="187"/>
    </location>
</feature>
<keyword evidence="14" id="KW-0540">Nuclease</keyword>
<evidence type="ECO:0000256" key="7">
    <source>
        <dbReference type="ARBA" id="ARBA00023014"/>
    </source>
</evidence>
<dbReference type="PROSITE" id="PS00764">
    <property type="entry name" value="ENDONUCLEASE_III_1"/>
    <property type="match status" value="1"/>
</dbReference>
<keyword evidence="8 12" id="KW-0238">DNA-binding</keyword>
<keyword evidence="4 12" id="KW-0227">DNA damage</keyword>
<keyword evidence="5 12" id="KW-0378">Hydrolase</keyword>
<evidence type="ECO:0000256" key="10">
    <source>
        <dbReference type="ARBA" id="ARBA00023239"/>
    </source>
</evidence>
<dbReference type="Gene3D" id="1.10.340.30">
    <property type="entry name" value="Hypothetical protein, domain 2"/>
    <property type="match status" value="1"/>
</dbReference>
<comment type="similarity">
    <text evidence="1 12">Belongs to the Nth/MutY family.</text>
</comment>
<accession>A0A7Z0TAD4</accession>
<reference evidence="14 15" key="1">
    <citation type="submission" date="2020-05" db="EMBL/GenBank/DDBJ databases">
        <title>Streptobacillus felis strain LHL191014123.</title>
        <authorList>
            <person name="Fawzy A."/>
            <person name="Rau J."/>
            <person name="Risse K."/>
            <person name="Schauerte N."/>
            <person name="Geiger C."/>
            <person name="Blom J."/>
            <person name="Imirzalioglu C."/>
            <person name="Falgenhauer J."/>
            <person name="Bach A."/>
            <person name="Herden C."/>
            <person name="Eisenberg T."/>
        </authorList>
    </citation>
    <scope>NUCLEOTIDE SEQUENCE [LARGE SCALE GENOMIC DNA]</scope>
    <source>
        <strain evidence="14 15">LHL191014123</strain>
    </source>
</reference>
<protein>
    <recommendedName>
        <fullName evidence="12">Endonuclease III</fullName>
        <ecNumber evidence="12">4.2.99.18</ecNumber>
    </recommendedName>
    <alternativeName>
        <fullName evidence="12">DNA-(apurinic or apyrimidinic site) lyase</fullName>
    </alternativeName>
</protein>
<evidence type="ECO:0000256" key="8">
    <source>
        <dbReference type="ARBA" id="ARBA00023125"/>
    </source>
</evidence>
<dbReference type="InterPro" id="IPR003651">
    <property type="entry name" value="Endonuclease3_FeS-loop_motif"/>
</dbReference>
<keyword evidence="14" id="KW-0255">Endonuclease</keyword>
<evidence type="ECO:0000256" key="5">
    <source>
        <dbReference type="ARBA" id="ARBA00022801"/>
    </source>
</evidence>
<dbReference type="NCBIfam" id="TIGR01083">
    <property type="entry name" value="nth"/>
    <property type="match status" value="1"/>
</dbReference>
<dbReference type="Pfam" id="PF00633">
    <property type="entry name" value="HHH"/>
    <property type="match status" value="1"/>
</dbReference>
<evidence type="ECO:0000256" key="11">
    <source>
        <dbReference type="ARBA" id="ARBA00023295"/>
    </source>
</evidence>
<dbReference type="InterPro" id="IPR011257">
    <property type="entry name" value="DNA_glycosylase"/>
</dbReference>
<evidence type="ECO:0000256" key="6">
    <source>
        <dbReference type="ARBA" id="ARBA00023004"/>
    </source>
</evidence>
<dbReference type="InterPro" id="IPR004036">
    <property type="entry name" value="Endonuclease-III-like_CS2"/>
</dbReference>
<keyword evidence="6 12" id="KW-0408">Iron</keyword>
<keyword evidence="2 12" id="KW-0004">4Fe-4S</keyword>
<dbReference type="PIRSF" id="PIRSF001435">
    <property type="entry name" value="Nth"/>
    <property type="match status" value="1"/>
</dbReference>
<dbReference type="PANTHER" id="PTHR10359:SF18">
    <property type="entry name" value="ENDONUCLEASE III"/>
    <property type="match status" value="1"/>
</dbReference>
<keyword evidence="10 12" id="KW-0456">Lyase</keyword>
<evidence type="ECO:0000313" key="14">
    <source>
        <dbReference type="EMBL" id="NYV27892.1"/>
    </source>
</evidence>
<dbReference type="CDD" id="cd00056">
    <property type="entry name" value="ENDO3c"/>
    <property type="match status" value="1"/>
</dbReference>
<dbReference type="HAMAP" id="MF_00942">
    <property type="entry name" value="Nth"/>
    <property type="match status" value="1"/>
</dbReference>
<proteinExistence type="inferred from homology"/>